<feature type="domain" description="Leucine rich repeat variant" evidence="3">
    <location>
        <begin position="19"/>
        <end position="70"/>
    </location>
</feature>
<evidence type="ECO:0000259" key="3">
    <source>
        <dbReference type="Pfam" id="PF25591"/>
    </source>
</evidence>
<keyword evidence="2" id="KW-1133">Transmembrane helix</keyword>
<feature type="transmembrane region" description="Helical" evidence="2">
    <location>
        <begin position="115"/>
        <end position="139"/>
    </location>
</feature>
<feature type="compositionally biased region" description="Polar residues" evidence="1">
    <location>
        <begin position="97"/>
        <end position="107"/>
    </location>
</feature>
<evidence type="ECO:0000256" key="2">
    <source>
        <dbReference type="SAM" id="Phobius"/>
    </source>
</evidence>
<feature type="region of interest" description="Disordered" evidence="1">
    <location>
        <begin position="77"/>
        <end position="110"/>
    </location>
</feature>
<feature type="compositionally biased region" description="Acidic residues" evidence="1">
    <location>
        <begin position="220"/>
        <end position="233"/>
    </location>
</feature>
<evidence type="ECO:0000313" key="4">
    <source>
        <dbReference type="EMBL" id="TNM53493.1"/>
    </source>
</evidence>
<name>A0A5C4WZF6_9MICO</name>
<sequence>MGKSFGPGKDPDLDIVRSADASASELQRIAATRPDLLADIAAHPNAYPDLLDWLAGNPDPAVQEALARRGWTSGWQQKPVHHPAYHHGSAGLAGASPSPQGSTSPQKGSHDKRKWLLGIGAGLVLVLAVTGGFFGARFLSGSDFDRAPSQKAAFDLADVGRNAQLAQLQADDDADADQQLVRVVGPRQSVIMALHEETLQPAWMAPVPHADVKAPEADDAIDDGERADDDSADDGAKSTGPKLEGTPVDCQWSADSVTCGDRSIRLKDGAVTFSPGDGANGSKSDGPSADSEDGDTDVAEVKDPATEAVPITVNDDGSLKAPSGGTYSDVSVDAEATVRMVGAGDDGPWVVSDGQAVIAVDADSVLWKSELNEKAATASGLGEPRLRPNWTIKDDVLVIADDAGVHGLAVDSGQELWRVEVELDSFTVSGDHLLVMSDGVLEVFDFTDSSDVDTVKADPGYNGGSDGGAVAQFPGADAFKNAKLSTPPGCVEFGLAYDDYYLGDGPLDPKPEHEVEFTDGEASGDDGHYSGITMEGFTTSRMGDKALTAVEFSCNGGGTYIYPSIGIYDEDLKLLDSVELWDDVEDRGNAADISGYVPKPYFNSVSPMGQYLGIDVGGIGVYGDEGCTACGKSASADILYRWDGKSFAHQDTVYHVPSGDVRTPELEQVQKFAEAVAAGDDTEAERSATPEMMSSLDDILGDGQMSNPPTVRSEHFPKGVKVDYCELIQPYDDADYGGGEYFFANGKSMSYLSSQDEIRPGDTVCGVTTPQTGSGDQYYFYLLLRGTPDGSVKVYEAGRQFG</sequence>
<feature type="region of interest" description="Disordered" evidence="1">
    <location>
        <begin position="220"/>
        <end position="254"/>
    </location>
</feature>
<keyword evidence="2" id="KW-0812">Transmembrane</keyword>
<dbReference type="InterPro" id="IPR057893">
    <property type="entry name" value="LRV_2"/>
</dbReference>
<dbReference type="RefSeq" id="WP_139469428.1">
    <property type="nucleotide sequence ID" value="NZ_VDMQ01000009.1"/>
</dbReference>
<proteinExistence type="predicted"/>
<dbReference type="EMBL" id="VDMQ01000009">
    <property type="protein sequence ID" value="TNM53493.1"/>
    <property type="molecule type" value="Genomic_DNA"/>
</dbReference>
<dbReference type="Proteomes" id="UP000314223">
    <property type="component" value="Unassembled WGS sequence"/>
</dbReference>
<comment type="caution">
    <text evidence="4">The sequence shown here is derived from an EMBL/GenBank/DDBJ whole genome shotgun (WGS) entry which is preliminary data.</text>
</comment>
<protein>
    <recommendedName>
        <fullName evidence="3">Leucine rich repeat variant domain-containing protein</fullName>
    </recommendedName>
</protein>
<reference evidence="4 5" key="1">
    <citation type="submission" date="2019-06" db="EMBL/GenBank/DDBJ databases">
        <authorList>
            <person name="Mardanova A.M."/>
            <person name="Pudova D.S."/>
            <person name="Shagimardanova E.I."/>
            <person name="Gogoleva N.E."/>
            <person name="Lutfullin M.T."/>
            <person name="Hadieva G.F."/>
            <person name="Sharipova M.R."/>
        </authorList>
    </citation>
    <scope>NUCLEOTIDE SEQUENCE [LARGE SCALE GENOMIC DNA]</scope>
    <source>
        <strain evidence="4 5">MG-1</strain>
    </source>
</reference>
<evidence type="ECO:0000313" key="5">
    <source>
        <dbReference type="Proteomes" id="UP000314223"/>
    </source>
</evidence>
<evidence type="ECO:0000256" key="1">
    <source>
        <dbReference type="SAM" id="MobiDB-lite"/>
    </source>
</evidence>
<feature type="region of interest" description="Disordered" evidence="1">
    <location>
        <begin position="270"/>
        <end position="326"/>
    </location>
</feature>
<dbReference type="AlphaFoldDB" id="A0A5C4WZF6"/>
<dbReference type="Pfam" id="PF25591">
    <property type="entry name" value="LRV_2"/>
    <property type="match status" value="1"/>
</dbReference>
<keyword evidence="2" id="KW-0472">Membrane</keyword>
<organism evidence="4 5">
    <name type="scientific">Brevibacterium sediminis</name>
    <dbReference type="NCBI Taxonomy" id="1857024"/>
    <lineage>
        <taxon>Bacteria</taxon>
        <taxon>Bacillati</taxon>
        <taxon>Actinomycetota</taxon>
        <taxon>Actinomycetes</taxon>
        <taxon>Micrococcales</taxon>
        <taxon>Brevibacteriaceae</taxon>
        <taxon>Brevibacterium</taxon>
    </lineage>
</organism>
<accession>A0A5C4WZF6</accession>
<gene>
    <name evidence="4" type="ORF">FHQ09_13935</name>
</gene>